<organism evidence="2 3">
    <name type="scientific">Brevundimonas subvibrioides</name>
    <dbReference type="NCBI Taxonomy" id="74313"/>
    <lineage>
        <taxon>Bacteria</taxon>
        <taxon>Pseudomonadati</taxon>
        <taxon>Pseudomonadota</taxon>
        <taxon>Alphaproteobacteria</taxon>
        <taxon>Caulobacterales</taxon>
        <taxon>Caulobacteraceae</taxon>
        <taxon>Brevundimonas</taxon>
    </lineage>
</organism>
<sequence>MAEQKTRPTTVSVEDFIAAVENPKRREDARVLVRLMTGISGEPAMMWGPSIIGFGRYHYRYDSGHEGDAPLLGFSPRKANLVLYMTAYHDERADFLNRLGKHRSGQSCVYVNRLSDVDLDVVAEMARWTIKTTKERFPG</sequence>
<feature type="domain" description="YdhG-like" evidence="1">
    <location>
        <begin position="25"/>
        <end position="129"/>
    </location>
</feature>
<dbReference type="InterPro" id="IPR014922">
    <property type="entry name" value="YdhG-like"/>
</dbReference>
<name>A0A258HI68_9CAUL</name>
<proteinExistence type="predicted"/>
<dbReference type="Pfam" id="PF08818">
    <property type="entry name" value="DUF1801"/>
    <property type="match status" value="1"/>
</dbReference>
<evidence type="ECO:0000313" key="3">
    <source>
        <dbReference type="Proteomes" id="UP000216147"/>
    </source>
</evidence>
<evidence type="ECO:0000313" key="2">
    <source>
        <dbReference type="EMBL" id="OYX56680.1"/>
    </source>
</evidence>
<dbReference type="EMBL" id="NCEQ01000007">
    <property type="protein sequence ID" value="OYX56680.1"/>
    <property type="molecule type" value="Genomic_DNA"/>
</dbReference>
<evidence type="ECO:0000259" key="1">
    <source>
        <dbReference type="Pfam" id="PF08818"/>
    </source>
</evidence>
<gene>
    <name evidence="2" type="ORF">B7Y86_07830</name>
</gene>
<dbReference type="Proteomes" id="UP000216147">
    <property type="component" value="Unassembled WGS sequence"/>
</dbReference>
<reference evidence="2 3" key="1">
    <citation type="submission" date="2017-03" db="EMBL/GenBank/DDBJ databases">
        <title>Lifting the veil on microbial sulfur biogeochemistry in mining wastewaters.</title>
        <authorList>
            <person name="Kantor R.S."/>
            <person name="Colenbrander Nelson T."/>
            <person name="Marshall S."/>
            <person name="Bennett D."/>
            <person name="Apte S."/>
            <person name="Camacho D."/>
            <person name="Thomas B.C."/>
            <person name="Warren L.A."/>
            <person name="Banfield J.F."/>
        </authorList>
    </citation>
    <scope>NUCLEOTIDE SEQUENCE [LARGE SCALE GENOMIC DNA]</scope>
    <source>
        <strain evidence="2">32-68-21</strain>
    </source>
</reference>
<dbReference type="AlphaFoldDB" id="A0A258HI68"/>
<dbReference type="SUPFAM" id="SSF159888">
    <property type="entry name" value="YdhG-like"/>
    <property type="match status" value="1"/>
</dbReference>
<comment type="caution">
    <text evidence="2">The sequence shown here is derived from an EMBL/GenBank/DDBJ whole genome shotgun (WGS) entry which is preliminary data.</text>
</comment>
<protein>
    <recommendedName>
        <fullName evidence="1">YdhG-like domain-containing protein</fullName>
    </recommendedName>
</protein>
<accession>A0A258HI68</accession>